<dbReference type="EMBL" id="AOSV01000020">
    <property type="protein sequence ID" value="EMG37162.1"/>
    <property type="molecule type" value="Genomic_DNA"/>
</dbReference>
<dbReference type="AlphaFoldDB" id="M5PRZ6"/>
<dbReference type="RefSeq" id="WP_005986720.1">
    <property type="nucleotide sequence ID" value="NZ_AOSV01000020.1"/>
</dbReference>
<dbReference type="PATRIC" id="fig|1262666.3.peg.2021"/>
<keyword evidence="1" id="KW-0472">Membrane</keyword>
<dbReference type="Proteomes" id="UP000011922">
    <property type="component" value="Unassembled WGS sequence"/>
</dbReference>
<feature type="transmembrane region" description="Helical" evidence="1">
    <location>
        <begin position="24"/>
        <end position="45"/>
    </location>
</feature>
<gene>
    <name evidence="2" type="ORF">PCS_01998</name>
</gene>
<keyword evidence="1" id="KW-1133">Transmembrane helix</keyword>
<accession>M5PRZ6</accession>
<reference evidence="2 3" key="1">
    <citation type="journal article" date="2013" name="Genome Announc.">
        <title>Draft Genome Sequence for Desulfovibrio africanus Strain PCS.</title>
        <authorList>
            <person name="Brown S.D."/>
            <person name="Utturkar S.M."/>
            <person name="Arkin A.P."/>
            <person name="Deutschbauer A.M."/>
            <person name="Elias D.A."/>
            <person name="Hazen T.C."/>
            <person name="Chakraborty R."/>
        </authorList>
    </citation>
    <scope>NUCLEOTIDE SEQUENCE [LARGE SCALE GENOMIC DNA]</scope>
    <source>
        <strain evidence="2 3">PCS</strain>
    </source>
</reference>
<feature type="transmembrane region" description="Helical" evidence="1">
    <location>
        <begin position="51"/>
        <end position="74"/>
    </location>
</feature>
<name>M5PRZ6_DESAF</name>
<keyword evidence="1" id="KW-0812">Transmembrane</keyword>
<evidence type="ECO:0000313" key="3">
    <source>
        <dbReference type="Proteomes" id="UP000011922"/>
    </source>
</evidence>
<organism evidence="2 3">
    <name type="scientific">Desulfocurvibacter africanus PCS</name>
    <dbReference type="NCBI Taxonomy" id="1262666"/>
    <lineage>
        <taxon>Bacteria</taxon>
        <taxon>Pseudomonadati</taxon>
        <taxon>Thermodesulfobacteriota</taxon>
        <taxon>Desulfovibrionia</taxon>
        <taxon>Desulfovibrionales</taxon>
        <taxon>Desulfovibrionaceae</taxon>
        <taxon>Desulfocurvibacter</taxon>
    </lineage>
</organism>
<proteinExistence type="predicted"/>
<sequence length="97" mass="10862">MSIFGPVVANYGDRKKSFNFHQKIILLVMDITLLAELCYTMHAAYPAGDAFSAIFLRTYAPLFFPTVILGIWLCRRFRDRQVASESMGQAKAAAPEA</sequence>
<protein>
    <submittedName>
        <fullName evidence="2">Uncharacterized protein</fullName>
    </submittedName>
</protein>
<evidence type="ECO:0000256" key="1">
    <source>
        <dbReference type="SAM" id="Phobius"/>
    </source>
</evidence>
<comment type="caution">
    <text evidence="2">The sequence shown here is derived from an EMBL/GenBank/DDBJ whole genome shotgun (WGS) entry which is preliminary data.</text>
</comment>
<evidence type="ECO:0000313" key="2">
    <source>
        <dbReference type="EMBL" id="EMG37162.1"/>
    </source>
</evidence>